<dbReference type="InterPro" id="IPR000594">
    <property type="entry name" value="ThiF_NAD_FAD-bd"/>
</dbReference>
<dbReference type="Gene3D" id="3.10.290.20">
    <property type="entry name" value="Ubiquitin-like 2 activating enzyme e1b. Chain: B, domain 3"/>
    <property type="match status" value="1"/>
</dbReference>
<dbReference type="InterPro" id="IPR023318">
    <property type="entry name" value="Ub_act_enz_dom_a_sf"/>
</dbReference>
<dbReference type="EMBL" id="HACM01004180">
    <property type="protein sequence ID" value="CRZ04622.1"/>
    <property type="molecule type" value="Transcribed_RNA"/>
</dbReference>
<name>A0A0H5QSI7_9EUKA</name>
<dbReference type="GO" id="GO:0005634">
    <property type="term" value="C:nucleus"/>
    <property type="evidence" value="ECO:0007669"/>
    <property type="project" value="TreeGrafter"/>
</dbReference>
<evidence type="ECO:0000313" key="7">
    <source>
        <dbReference type="EMBL" id="CRZ04622.1"/>
    </source>
</evidence>
<comment type="catalytic activity">
    <reaction evidence="4">
        <text>ATP + [NEDD8 protein] + [E1 NEDD8-activating enzyme]-L-cysteine = AMP + diphosphate + [E1 NEDD8-activating enzyme]-S-[NEDD8 protein]-yl-L-cysteine.</text>
        <dbReference type="EC" id="6.2.1.64"/>
    </reaction>
</comment>
<evidence type="ECO:0000256" key="3">
    <source>
        <dbReference type="ARBA" id="ARBA00022840"/>
    </source>
</evidence>
<keyword evidence="2 4" id="KW-0833">Ubl conjugation pathway</keyword>
<dbReference type="InterPro" id="IPR014929">
    <property type="entry name" value="E2-binding"/>
</dbReference>
<dbReference type="Pfam" id="PF00899">
    <property type="entry name" value="ThiF"/>
    <property type="match status" value="1"/>
</dbReference>
<evidence type="ECO:0000256" key="4">
    <source>
        <dbReference type="RuleBase" id="RU368009"/>
    </source>
</evidence>
<proteinExistence type="inferred from homology"/>
<dbReference type="Pfam" id="PF08825">
    <property type="entry name" value="E2_bind"/>
    <property type="match status" value="1"/>
</dbReference>
<evidence type="ECO:0000259" key="6">
    <source>
        <dbReference type="Pfam" id="PF08825"/>
    </source>
</evidence>
<feature type="non-terminal residue" evidence="7">
    <location>
        <position position="1"/>
    </location>
</feature>
<organism evidence="7">
    <name type="scientific">Spongospora subterranea</name>
    <dbReference type="NCBI Taxonomy" id="70186"/>
    <lineage>
        <taxon>Eukaryota</taxon>
        <taxon>Sar</taxon>
        <taxon>Rhizaria</taxon>
        <taxon>Endomyxa</taxon>
        <taxon>Phytomyxea</taxon>
        <taxon>Plasmodiophorida</taxon>
        <taxon>Plasmodiophoridae</taxon>
        <taxon>Spongospora</taxon>
    </lineage>
</organism>
<keyword evidence="3 4" id="KW-0067">ATP-binding</keyword>
<dbReference type="InterPro" id="IPR045886">
    <property type="entry name" value="ThiF/MoeB/HesA"/>
</dbReference>
<dbReference type="GO" id="GO:0045116">
    <property type="term" value="P:protein neddylation"/>
    <property type="evidence" value="ECO:0007669"/>
    <property type="project" value="UniProtKB-UniRule"/>
</dbReference>
<comment type="similarity">
    <text evidence="4">Belongs to the ubiquitin-activating E1 family. UBA3 subfamily.</text>
</comment>
<accession>A0A0H5QSI7</accession>
<dbReference type="SUPFAM" id="SSF69572">
    <property type="entry name" value="Activating enzymes of the ubiquitin-like proteins"/>
    <property type="match status" value="1"/>
</dbReference>
<dbReference type="EC" id="6.2.1.64" evidence="4"/>
<dbReference type="PANTHER" id="PTHR10953">
    <property type="entry name" value="UBIQUITIN-ACTIVATING ENZYME E1"/>
    <property type="match status" value="1"/>
</dbReference>
<comment type="pathway">
    <text evidence="4">Protein modification; protein neddylation.</text>
</comment>
<evidence type="ECO:0000259" key="5">
    <source>
        <dbReference type="Pfam" id="PF00899"/>
    </source>
</evidence>
<dbReference type="InterPro" id="IPR035985">
    <property type="entry name" value="Ubiquitin-activating_enz"/>
</dbReference>
<reference evidence="7" key="1">
    <citation type="submission" date="2015-04" db="EMBL/GenBank/DDBJ databases">
        <title>The genome sequence of the plant pathogenic Rhizarian Plasmodiophora brassicae reveals insights in its biotrophic life cycle and the origin of chitin synthesis.</title>
        <authorList>
            <person name="Schwelm A."/>
            <person name="Fogelqvist J."/>
            <person name="Knaust A."/>
            <person name="Julke S."/>
            <person name="Lilja T."/>
            <person name="Dhandapani V."/>
            <person name="Bonilla-Rosso G."/>
            <person name="Karlsson M."/>
            <person name="Shevchenko A."/>
            <person name="Choi S.R."/>
            <person name="Kim H.G."/>
            <person name="Park J.Y."/>
            <person name="Lim Y.P."/>
            <person name="Ludwig-Muller J."/>
            <person name="Dixelius C."/>
        </authorList>
    </citation>
    <scope>NUCLEOTIDE SEQUENCE</scope>
    <source>
        <tissue evidence="7">Potato root galls</tissue>
    </source>
</reference>
<dbReference type="GO" id="GO:0005737">
    <property type="term" value="C:cytoplasm"/>
    <property type="evidence" value="ECO:0007669"/>
    <property type="project" value="TreeGrafter"/>
</dbReference>
<sequence>FIAERIIESASLTPEVCRYSSPFMTTSAVWPSLTNVLSRTSPFTPPPFVPGPQNLGNLSSSERRVLVVGAGGLGCEILKNLALSGFTDIHVIDIDTIELSNLNRQFLFRQADISRPKAVVAAEFVMTRCPSVHITAHCKKIQEFPASFYQDFFLVIAGLDNVAARRWLNSTIAGLVQFDEDGNPDADSIIPLIDGGTEGFKGQARLFFPHLTSCYECSVSTLPNQRRFAMCTLANVPRLPEHCVAYALEVEWPKLKSFYTANEYSMKGKADGDGVGVQLDTDNVEHMSWLFINAKQRADKYGIAGVTYQLTMQVVKNIVPAIAATNAVIAAACVNEALKVATWMSQPLSNYFMFAGSTGIYGRTFEFARNPDCIVCGRRQASLECQSDDTLEKLLELLMNDPILKLSDPALSTDEAVLWIPARALRETYQSNLSRKLSELFSNDPAPVLYAIDKQTLGSAR</sequence>
<keyword evidence="4" id="KW-0436">Ligase</keyword>
<dbReference type="GO" id="GO:0005524">
    <property type="term" value="F:ATP binding"/>
    <property type="evidence" value="ECO:0007669"/>
    <property type="project" value="UniProtKB-UniRule"/>
</dbReference>
<evidence type="ECO:0000256" key="2">
    <source>
        <dbReference type="ARBA" id="ARBA00022786"/>
    </source>
</evidence>
<feature type="non-terminal residue" evidence="7">
    <location>
        <position position="461"/>
    </location>
</feature>
<dbReference type="Gene3D" id="1.10.10.520">
    <property type="entry name" value="Ubiquitin activating enzymes (Uba3). Chain: B, domain 2"/>
    <property type="match status" value="1"/>
</dbReference>
<dbReference type="Gene3D" id="3.40.50.720">
    <property type="entry name" value="NAD(P)-binding Rossmann-like Domain"/>
    <property type="match status" value="1"/>
</dbReference>
<keyword evidence="1 4" id="KW-0547">Nucleotide-binding</keyword>
<dbReference type="PANTHER" id="PTHR10953:SF6">
    <property type="entry name" value="NEDD8-ACTIVATING ENZYME E1 CATALYTIC SUBUNIT"/>
    <property type="match status" value="1"/>
</dbReference>
<comment type="function">
    <text evidence="4">Catalytic subunit of the dimeric E1 enzyme, which activates NEDD8.</text>
</comment>
<protein>
    <recommendedName>
        <fullName evidence="4">NEDD8-activating enzyme E1 catalytic subunit</fullName>
        <ecNumber evidence="4">6.2.1.64</ecNumber>
    </recommendedName>
</protein>
<dbReference type="UniPathway" id="UPA00885"/>
<dbReference type="GO" id="GO:0019781">
    <property type="term" value="F:NEDD8 activating enzyme activity"/>
    <property type="evidence" value="ECO:0007669"/>
    <property type="project" value="UniProtKB-UniRule"/>
</dbReference>
<feature type="domain" description="E2 binding" evidence="6">
    <location>
        <begin position="384"/>
        <end position="444"/>
    </location>
</feature>
<dbReference type="AlphaFoldDB" id="A0A0H5QSI7"/>
<evidence type="ECO:0000256" key="1">
    <source>
        <dbReference type="ARBA" id="ARBA00022741"/>
    </source>
</evidence>
<feature type="domain" description="THIF-type NAD/FAD binding fold" evidence="5">
    <location>
        <begin position="59"/>
        <end position="373"/>
    </location>
</feature>